<feature type="chain" id="PRO_5019143662" evidence="4">
    <location>
        <begin position="26"/>
        <end position="255"/>
    </location>
</feature>
<feature type="domain" description="SAF" evidence="5">
    <location>
        <begin position="121"/>
        <end position="183"/>
    </location>
</feature>
<keyword evidence="6" id="KW-0282">Flagellum</keyword>
<dbReference type="Proteomes" id="UP000285575">
    <property type="component" value="Unassembled WGS sequence"/>
</dbReference>
<keyword evidence="3" id="KW-0574">Periplasm</keyword>
<name>A0A437RFI9_9BURK</name>
<keyword evidence="6" id="KW-0969">Cilium</keyword>
<accession>A0A437RFI9</accession>
<dbReference type="Pfam" id="PF13144">
    <property type="entry name" value="ChapFlgA"/>
    <property type="match status" value="1"/>
</dbReference>
<evidence type="ECO:0000259" key="5">
    <source>
        <dbReference type="SMART" id="SM00858"/>
    </source>
</evidence>
<evidence type="ECO:0000313" key="6">
    <source>
        <dbReference type="EMBL" id="RVU45519.1"/>
    </source>
</evidence>
<reference evidence="6 7" key="1">
    <citation type="submission" date="2019-01" db="EMBL/GenBank/DDBJ databases">
        <authorList>
            <person name="Chen W.-M."/>
        </authorList>
    </citation>
    <scope>NUCLEOTIDE SEQUENCE [LARGE SCALE GENOMIC DNA]</scope>
    <source>
        <strain evidence="6 7">KYPY4</strain>
    </source>
</reference>
<dbReference type="Gene3D" id="2.30.30.760">
    <property type="match status" value="1"/>
</dbReference>
<protein>
    <submittedName>
        <fullName evidence="6">Flagellar basal body P-ring formation protein FlgA</fullName>
    </submittedName>
</protein>
<proteinExistence type="predicted"/>
<gene>
    <name evidence="6" type="primary">flgA</name>
    <name evidence="6" type="ORF">EOE66_15520</name>
</gene>
<keyword evidence="2 4" id="KW-0732">Signal</keyword>
<dbReference type="CDD" id="cd11614">
    <property type="entry name" value="SAF_CpaB_FlgA_like"/>
    <property type="match status" value="1"/>
</dbReference>
<comment type="caution">
    <text evidence="6">The sequence shown here is derived from an EMBL/GenBank/DDBJ whole genome shotgun (WGS) entry which is preliminary data.</text>
</comment>
<evidence type="ECO:0000256" key="4">
    <source>
        <dbReference type="SAM" id="SignalP"/>
    </source>
</evidence>
<dbReference type="SMART" id="SM00858">
    <property type="entry name" value="SAF"/>
    <property type="match status" value="1"/>
</dbReference>
<feature type="signal peptide" evidence="4">
    <location>
        <begin position="1"/>
        <end position="25"/>
    </location>
</feature>
<dbReference type="RefSeq" id="WP_128229608.1">
    <property type="nucleotide sequence ID" value="NZ_SACR01000004.1"/>
</dbReference>
<dbReference type="InterPro" id="IPR013974">
    <property type="entry name" value="SAF"/>
</dbReference>
<comment type="subcellular location">
    <subcellularLocation>
        <location evidence="1">Periplasm</location>
    </subcellularLocation>
</comment>
<dbReference type="AlphaFoldDB" id="A0A437RFI9"/>
<dbReference type="NCBIfam" id="TIGR03170">
    <property type="entry name" value="flgA_cterm"/>
    <property type="match status" value="1"/>
</dbReference>
<sequence length="255" mass="25832">MPWSGVATGAFALALAALGPAAAQAQEPAAPLPAAAVAQALAMLSEAARALAPAGARVLAVPGQPDPRLKLAPCAQVEAFLVPGAPAWGRTRIGLRCQKTSDAAPTPRWSISLPATVQVWAQAAVSAAALPVGATLQADSLALAEVDWAAAPQPPFAHPSQLAGRVTARPVPAGQALRATDLQARQWFAAGDTVRVVAGGPGFSISTMGQAVSAGIEGQRVRVRVGENRTEDGRALGPRMVEGRAIGPREVEVGP</sequence>
<evidence type="ECO:0000256" key="2">
    <source>
        <dbReference type="ARBA" id="ARBA00022729"/>
    </source>
</evidence>
<dbReference type="Gene3D" id="3.90.1210.10">
    <property type="entry name" value="Antifreeze-like/N-acetylneuraminic acid synthase C-terminal domain"/>
    <property type="match status" value="1"/>
</dbReference>
<keyword evidence="6" id="KW-0966">Cell projection</keyword>
<dbReference type="GO" id="GO:0042597">
    <property type="term" value="C:periplasmic space"/>
    <property type="evidence" value="ECO:0007669"/>
    <property type="project" value="UniProtKB-SubCell"/>
</dbReference>
<evidence type="ECO:0000256" key="3">
    <source>
        <dbReference type="ARBA" id="ARBA00022764"/>
    </source>
</evidence>
<dbReference type="InterPro" id="IPR017585">
    <property type="entry name" value="SAF_FlgA"/>
</dbReference>
<dbReference type="InterPro" id="IPR039246">
    <property type="entry name" value="Flagellar_FlgA"/>
</dbReference>
<dbReference type="PANTHER" id="PTHR36307:SF1">
    <property type="entry name" value="FLAGELLA BASAL BODY P-RING FORMATION PROTEIN FLGA"/>
    <property type="match status" value="1"/>
</dbReference>
<dbReference type="EMBL" id="SACR01000004">
    <property type="protein sequence ID" value="RVU45519.1"/>
    <property type="molecule type" value="Genomic_DNA"/>
</dbReference>
<dbReference type="InterPro" id="IPR041231">
    <property type="entry name" value="FlgA_N"/>
</dbReference>
<evidence type="ECO:0000256" key="1">
    <source>
        <dbReference type="ARBA" id="ARBA00004418"/>
    </source>
</evidence>
<evidence type="ECO:0000313" key="7">
    <source>
        <dbReference type="Proteomes" id="UP000285575"/>
    </source>
</evidence>
<keyword evidence="7" id="KW-1185">Reference proteome</keyword>
<dbReference type="GO" id="GO:0044780">
    <property type="term" value="P:bacterial-type flagellum assembly"/>
    <property type="evidence" value="ECO:0007669"/>
    <property type="project" value="InterPro"/>
</dbReference>
<dbReference type="Pfam" id="PF17656">
    <property type="entry name" value="ChapFlgA_N"/>
    <property type="match status" value="1"/>
</dbReference>
<dbReference type="PANTHER" id="PTHR36307">
    <property type="entry name" value="FLAGELLA BASAL BODY P-RING FORMATION PROTEIN FLGA"/>
    <property type="match status" value="1"/>
</dbReference>
<organism evidence="6 7">
    <name type="scientific">Rubrivivax rivuli</name>
    <dbReference type="NCBI Taxonomy" id="1862385"/>
    <lineage>
        <taxon>Bacteria</taxon>
        <taxon>Pseudomonadati</taxon>
        <taxon>Pseudomonadota</taxon>
        <taxon>Betaproteobacteria</taxon>
        <taxon>Burkholderiales</taxon>
        <taxon>Sphaerotilaceae</taxon>
        <taxon>Rubrivivax</taxon>
    </lineage>
</organism>
<dbReference type="OrthoDB" id="8561436at2"/>